<evidence type="ECO:0000313" key="1">
    <source>
        <dbReference type="EMBL" id="CAB0030035.1"/>
    </source>
</evidence>
<proteinExistence type="predicted"/>
<keyword evidence="2" id="KW-1185">Reference proteome</keyword>
<dbReference type="Proteomes" id="UP000479190">
    <property type="component" value="Unassembled WGS sequence"/>
</dbReference>
<accession>A0A6H5HXY0</accession>
<gene>
    <name evidence="1" type="ORF">TBRA_LOCUS2051</name>
</gene>
<sequence length="353" mass="40847">MIRYRLITEFRRRHTHRYTRTSTRIAIVRACDDQVDTSKLECRLPARRAVNAAIREKLVLLVLTSRRTSYIYDNNLSDFIAAADANFEIAISLRFAFTSFARMATRSFSSRAQGQSCAARIFLIGTRDKENFTGLCFSCLEALAENNKKKKNSRCQGIVGEDWPRASSLAMIVRRPTLRLQSKRSMPGLPLIHRECGARVLSLPEVQRRKRETTLRALRGHDAGKHHQAHARDEMKKNNDKYRRFYETCCGYSLGQFVRARKRLPTLDTAFHDMILVPDDQATTIVVLIIPGSRRKRRRRFGFSDGNIYVGSRWRRFRRFGLSDGNIHVGATLRLSDFVLVYFTDRHLIIFII</sequence>
<evidence type="ECO:0000313" key="2">
    <source>
        <dbReference type="Proteomes" id="UP000479190"/>
    </source>
</evidence>
<reference evidence="1 2" key="1">
    <citation type="submission" date="2020-02" db="EMBL/GenBank/DDBJ databases">
        <authorList>
            <person name="Ferguson B K."/>
        </authorList>
    </citation>
    <scope>NUCLEOTIDE SEQUENCE [LARGE SCALE GENOMIC DNA]</scope>
</reference>
<organism evidence="1 2">
    <name type="scientific">Trichogramma brassicae</name>
    <dbReference type="NCBI Taxonomy" id="86971"/>
    <lineage>
        <taxon>Eukaryota</taxon>
        <taxon>Metazoa</taxon>
        <taxon>Ecdysozoa</taxon>
        <taxon>Arthropoda</taxon>
        <taxon>Hexapoda</taxon>
        <taxon>Insecta</taxon>
        <taxon>Pterygota</taxon>
        <taxon>Neoptera</taxon>
        <taxon>Endopterygota</taxon>
        <taxon>Hymenoptera</taxon>
        <taxon>Apocrita</taxon>
        <taxon>Proctotrupomorpha</taxon>
        <taxon>Chalcidoidea</taxon>
        <taxon>Trichogrammatidae</taxon>
        <taxon>Trichogramma</taxon>
    </lineage>
</organism>
<protein>
    <submittedName>
        <fullName evidence="1">Uncharacterized protein</fullName>
    </submittedName>
</protein>
<dbReference type="AlphaFoldDB" id="A0A6H5HXY0"/>
<name>A0A6H5HXY0_9HYME</name>
<dbReference type="EMBL" id="CADCXV010000413">
    <property type="protein sequence ID" value="CAB0030035.1"/>
    <property type="molecule type" value="Genomic_DNA"/>
</dbReference>